<reference evidence="12" key="1">
    <citation type="journal article" date="2021" name="PeerJ">
        <title>Extensive microbial diversity within the chicken gut microbiome revealed by metagenomics and culture.</title>
        <authorList>
            <person name="Gilroy R."/>
            <person name="Ravi A."/>
            <person name="Getino M."/>
            <person name="Pursley I."/>
            <person name="Horton D.L."/>
            <person name="Alikhan N.F."/>
            <person name="Baker D."/>
            <person name="Gharbi K."/>
            <person name="Hall N."/>
            <person name="Watson M."/>
            <person name="Adriaenssens E.M."/>
            <person name="Foster-Nyarko E."/>
            <person name="Jarju S."/>
            <person name="Secka A."/>
            <person name="Antonio M."/>
            <person name="Oren A."/>
            <person name="Chaudhuri R.R."/>
            <person name="La Ragione R."/>
            <person name="Hildebrand F."/>
            <person name="Pallen M.J."/>
        </authorList>
    </citation>
    <scope>NUCLEOTIDE SEQUENCE</scope>
    <source>
        <strain evidence="12">6627</strain>
    </source>
</reference>
<dbReference type="PANTHER" id="PTHR43091">
    <property type="entry name" value="3-OXOACYL-[ACYL-CARRIER-PROTEIN] SYNTHASE"/>
    <property type="match status" value="1"/>
</dbReference>
<evidence type="ECO:0000256" key="3">
    <source>
        <dbReference type="ARBA" id="ARBA00022679"/>
    </source>
</evidence>
<keyword evidence="6 9" id="KW-0275">Fatty acid biosynthesis</keyword>
<proteinExistence type="inferred from homology"/>
<name>A0A9D1UVI2_9LACO</name>
<evidence type="ECO:0000256" key="9">
    <source>
        <dbReference type="HAMAP-Rule" id="MF_01815"/>
    </source>
</evidence>
<organism evidence="12 13">
    <name type="scientific">Candidatus Ligilactobacillus excrementigallinarum</name>
    <dbReference type="NCBI Taxonomy" id="2838641"/>
    <lineage>
        <taxon>Bacteria</taxon>
        <taxon>Bacillati</taxon>
        <taxon>Bacillota</taxon>
        <taxon>Bacilli</taxon>
        <taxon>Lactobacillales</taxon>
        <taxon>Lactobacillaceae</taxon>
        <taxon>Ligilactobacillus</taxon>
    </lineage>
</organism>
<dbReference type="NCBIfam" id="TIGR00747">
    <property type="entry name" value="fabH"/>
    <property type="match status" value="1"/>
</dbReference>
<comment type="domain">
    <text evidence="9">The last Arg residue of the ACP-binding site is essential for the weak association between ACP/AcpP and FabH.</text>
</comment>
<feature type="active site" evidence="9">
    <location>
        <position position="281"/>
    </location>
</feature>
<dbReference type="InterPro" id="IPR004655">
    <property type="entry name" value="FabH"/>
</dbReference>
<dbReference type="AlphaFoldDB" id="A0A9D1UVI2"/>
<dbReference type="Pfam" id="PF08541">
    <property type="entry name" value="ACP_syn_III_C"/>
    <property type="match status" value="1"/>
</dbReference>
<comment type="function">
    <text evidence="9">Catalyzes the condensation reaction of fatty acid synthesis by the addition to an acyl acceptor of two carbons from malonyl-ACP. Catalyzes the first condensation reaction which initiates fatty acid synthesis and may therefore play a role in governing the total rate of fatty acid production. Possesses both acetoacetyl-ACP synthase and acetyl transacylase activities. Its substrate specificity determines the biosynthesis of branched-chain and/or straight-chain of fatty acids.</text>
</comment>
<feature type="active site" evidence="9">
    <location>
        <position position="251"/>
    </location>
</feature>
<evidence type="ECO:0000256" key="8">
    <source>
        <dbReference type="ARBA" id="ARBA00023315"/>
    </source>
</evidence>
<evidence type="ECO:0000256" key="5">
    <source>
        <dbReference type="ARBA" id="ARBA00023098"/>
    </source>
</evidence>
<keyword evidence="4 9" id="KW-0276">Fatty acid metabolism</keyword>
<dbReference type="GO" id="GO:0004315">
    <property type="term" value="F:3-oxoacyl-[acyl-carrier-protein] synthase activity"/>
    <property type="evidence" value="ECO:0007669"/>
    <property type="project" value="InterPro"/>
</dbReference>
<comment type="caution">
    <text evidence="12">The sequence shown here is derived from an EMBL/GenBank/DDBJ whole genome shotgun (WGS) entry which is preliminary data.</text>
</comment>
<evidence type="ECO:0000256" key="1">
    <source>
        <dbReference type="ARBA" id="ARBA00008642"/>
    </source>
</evidence>
<keyword evidence="3 9" id="KW-0808">Transferase</keyword>
<evidence type="ECO:0000259" key="11">
    <source>
        <dbReference type="Pfam" id="PF08545"/>
    </source>
</evidence>
<feature type="domain" description="Beta-ketoacyl-[acyl-carrier-protein] synthase III C-terminal" evidence="10">
    <location>
        <begin position="235"/>
        <end position="322"/>
    </location>
</feature>
<dbReference type="GO" id="GO:0005737">
    <property type="term" value="C:cytoplasm"/>
    <property type="evidence" value="ECO:0007669"/>
    <property type="project" value="UniProtKB-SubCell"/>
</dbReference>
<keyword evidence="5 9" id="KW-0443">Lipid metabolism</keyword>
<feature type="active site" evidence="9">
    <location>
        <position position="112"/>
    </location>
</feature>
<comment type="caution">
    <text evidence="9">Lacks conserved residue(s) required for the propagation of feature annotation.</text>
</comment>
<dbReference type="PANTHER" id="PTHR43091:SF1">
    <property type="entry name" value="BETA-KETOACYL-[ACYL-CARRIER-PROTEIN] SYNTHASE III, CHLOROPLASTIC"/>
    <property type="match status" value="1"/>
</dbReference>
<comment type="pathway">
    <text evidence="9">Lipid metabolism; fatty acid biosynthesis.</text>
</comment>
<keyword evidence="2 9" id="KW-0444">Lipid biosynthesis</keyword>
<gene>
    <name evidence="9" type="primary">fabH</name>
    <name evidence="12" type="ORF">H9861_00560</name>
</gene>
<accession>A0A9D1UVI2</accession>
<evidence type="ECO:0000313" key="12">
    <source>
        <dbReference type="EMBL" id="HIX01235.1"/>
    </source>
</evidence>
<evidence type="ECO:0000256" key="4">
    <source>
        <dbReference type="ARBA" id="ARBA00022832"/>
    </source>
</evidence>
<dbReference type="Gene3D" id="3.40.47.10">
    <property type="match status" value="1"/>
</dbReference>
<reference evidence="12" key="2">
    <citation type="submission" date="2021-04" db="EMBL/GenBank/DDBJ databases">
        <authorList>
            <person name="Gilroy R."/>
        </authorList>
    </citation>
    <scope>NUCLEOTIDE SEQUENCE</scope>
    <source>
        <strain evidence="12">6627</strain>
    </source>
</reference>
<dbReference type="InterPro" id="IPR013751">
    <property type="entry name" value="ACP_syn_III_N"/>
</dbReference>
<evidence type="ECO:0000259" key="10">
    <source>
        <dbReference type="Pfam" id="PF08541"/>
    </source>
</evidence>
<evidence type="ECO:0000256" key="6">
    <source>
        <dbReference type="ARBA" id="ARBA00023160"/>
    </source>
</evidence>
<dbReference type="GO" id="GO:0006633">
    <property type="term" value="P:fatty acid biosynthetic process"/>
    <property type="evidence" value="ECO:0007669"/>
    <property type="project" value="UniProtKB-UniRule"/>
</dbReference>
<sequence length="323" mass="35179">MKKVQIKKFASYAPQLTVSNDDLSKIMDTSDEWISSRTGIKQRRISLTENTSDLCLQVAQKLIKQAHVNPAEVGLIIVATMSPDAATPSTSALVQGKLHAENALAFDISAACSGFIYGLEIAQKMMRQSTYKYAIVIGGEVLSKEVDWTDRTCAVLFGDGAAGALLENDAVQESFYGTDTKVVGDLNGDLVAGQTNPIQEFPPADFTVFHPFKMDGRAVYKFATSEVPASILRVCKANRLQPDEVDYFVLHQANYKIIKSIAKKIKQPIEKFPMNMDKYGNTSAASIPLMLTELAEKENLEGKTIVISGFGGGLTIGSQIIKL</sequence>
<dbReference type="SUPFAM" id="SSF53901">
    <property type="entry name" value="Thiolase-like"/>
    <property type="match status" value="1"/>
</dbReference>
<dbReference type="Proteomes" id="UP000823963">
    <property type="component" value="Unassembled WGS sequence"/>
</dbReference>
<comment type="subunit">
    <text evidence="9">Homodimer.</text>
</comment>
<evidence type="ECO:0000256" key="7">
    <source>
        <dbReference type="ARBA" id="ARBA00023268"/>
    </source>
</evidence>
<comment type="catalytic activity">
    <reaction evidence="9">
        <text>malonyl-[ACP] + acetyl-CoA + H(+) = 3-oxobutanoyl-[ACP] + CO2 + CoA</text>
        <dbReference type="Rhea" id="RHEA:12080"/>
        <dbReference type="Rhea" id="RHEA-COMP:9623"/>
        <dbReference type="Rhea" id="RHEA-COMP:9625"/>
        <dbReference type="ChEBI" id="CHEBI:15378"/>
        <dbReference type="ChEBI" id="CHEBI:16526"/>
        <dbReference type="ChEBI" id="CHEBI:57287"/>
        <dbReference type="ChEBI" id="CHEBI:57288"/>
        <dbReference type="ChEBI" id="CHEBI:78449"/>
        <dbReference type="ChEBI" id="CHEBI:78450"/>
        <dbReference type="EC" id="2.3.1.180"/>
    </reaction>
</comment>
<evidence type="ECO:0000256" key="2">
    <source>
        <dbReference type="ARBA" id="ARBA00022516"/>
    </source>
</evidence>
<dbReference type="EC" id="2.3.1.180" evidence="9"/>
<keyword evidence="9" id="KW-0963">Cytoplasm</keyword>
<evidence type="ECO:0000313" key="13">
    <source>
        <dbReference type="Proteomes" id="UP000823963"/>
    </source>
</evidence>
<feature type="domain" description="Beta-ketoacyl-[acyl-carrier-protein] synthase III N-terminal" evidence="11">
    <location>
        <begin position="106"/>
        <end position="175"/>
    </location>
</feature>
<dbReference type="CDD" id="cd00830">
    <property type="entry name" value="KAS_III"/>
    <property type="match status" value="1"/>
</dbReference>
<protein>
    <recommendedName>
        <fullName evidence="9">Beta-ketoacyl-[acyl-carrier-protein] synthase III</fullName>
        <shortName evidence="9">Beta-ketoacyl-ACP synthase III</shortName>
        <shortName evidence="9">KAS III</shortName>
        <ecNumber evidence="9">2.3.1.180</ecNumber>
    </recommendedName>
    <alternativeName>
        <fullName evidence="9">3-oxoacyl-[acyl-carrier-protein] synthase 3</fullName>
    </alternativeName>
    <alternativeName>
        <fullName evidence="9">3-oxoacyl-[acyl-carrier-protein] synthase III</fullName>
    </alternativeName>
</protein>
<keyword evidence="8 9" id="KW-0012">Acyltransferase</keyword>
<dbReference type="NCBIfam" id="NF006829">
    <property type="entry name" value="PRK09352.1"/>
    <property type="match status" value="1"/>
</dbReference>
<comment type="subcellular location">
    <subcellularLocation>
        <location evidence="9">Cytoplasm</location>
    </subcellularLocation>
</comment>
<dbReference type="HAMAP" id="MF_01815">
    <property type="entry name" value="FabH"/>
    <property type="match status" value="1"/>
</dbReference>
<dbReference type="InterPro" id="IPR016039">
    <property type="entry name" value="Thiolase-like"/>
</dbReference>
<comment type="similarity">
    <text evidence="1 9">Belongs to the thiolase-like superfamily. FabH family.</text>
</comment>
<dbReference type="Pfam" id="PF08545">
    <property type="entry name" value="ACP_syn_III"/>
    <property type="match status" value="1"/>
</dbReference>
<dbReference type="GO" id="GO:0033818">
    <property type="term" value="F:beta-ketoacyl-acyl-carrier-protein synthase III activity"/>
    <property type="evidence" value="ECO:0007669"/>
    <property type="project" value="UniProtKB-UniRule"/>
</dbReference>
<dbReference type="EMBL" id="DXFP01000006">
    <property type="protein sequence ID" value="HIX01235.1"/>
    <property type="molecule type" value="Genomic_DNA"/>
</dbReference>
<keyword evidence="7 9" id="KW-0511">Multifunctional enzyme</keyword>
<dbReference type="InterPro" id="IPR013747">
    <property type="entry name" value="ACP_syn_III_C"/>
</dbReference>